<dbReference type="GO" id="GO:0005886">
    <property type="term" value="C:plasma membrane"/>
    <property type="evidence" value="ECO:0007669"/>
    <property type="project" value="TreeGrafter"/>
</dbReference>
<sequence length="964" mass="106341">MKDDDKLFVTPSKSSKKTSSVKPANGSPQNSDLNNVYVEHTWSLQELVQNFSQSNIDDLKPQKSAGLSKEKAAELLRQYGYNKLPILSTALDSHGCYFNTVFGGYIIDPSDMAGLWVSIILYGMIIVMCTLSYWQEREARKVVSGFKNLLPQSCSVIRDGNEMSASAEELVPGDIIKIANGSKVPADARVLYCNQLKLETSSITGESEPIEFQSEVVEKTVTIFESRNVAFNGSYCVDGDGIGVVIRTGVNTVIGQIASMTTGQPVKKSQLEKQIKQLVKFLTFMAISVGSSVFVIGGLVHQWEGIILLVVTAFSVCAVGMIPEGMPATVTSILTLVARRLAARNVYLKRLDIVEALGAANIIASDKTGTLTKNEMTVTDVWYSDKHVTEIDDHLKSEYREEARKSISIVEQPISHLLVAMTICNRAVFEDSIADSRPTETRISIPHEDANNKKSQHKVYPVNGTDHNGIAPKNPRTALVQAKKAMGAPSEVALIKHAEQFVDVHEFRRRYNLVFEVPFNSRRKFHLMIARVGEDAEGESQYLLLMKGAPEILIQKCSTILTAEGESDLDAEKMEQFQKAYDSYAANGRRVIGFVHKIFTTSTSVTFNMDQGNFPLVDLVFVGICAIMDPPRDETEMAIRQCKEAGLKVFMVTGDHHATATAIAKQIGLVTVLPGKEQDWENSGGVPKEKTDYCYDWRWGERCSSSKEVKHGVGMGSGSDVAKEAADIVLVDDNFSSIVGAVEEGRLMFDNIKKLMAYVLTHTFPEVWALVIKFCFGMPVGTTSLIILSIDLGTEILPGIAMCAEPLEGDVMRRPPRKDGDNLIGKALIFYCYGYTAHVQTLGCFLAYCAVFWSHGINISDLWMSAMDYWEHDAPVFVSNGHKFTAAQQMHINRQACSAWQIGVVFGQVFHVFTNDLAVIAEIIILLIYVYMPGVHSFLGGAPVPWQCWAIVAAFGVFVFVTTS</sequence>
<dbReference type="Gene3D" id="2.70.150.10">
    <property type="entry name" value="Calcium-transporting ATPase, cytoplasmic transduction domain A"/>
    <property type="match status" value="1"/>
</dbReference>
<dbReference type="InterPro" id="IPR001757">
    <property type="entry name" value="P_typ_ATPase"/>
</dbReference>
<keyword evidence="4 15" id="KW-0812">Transmembrane</keyword>
<keyword evidence="12" id="KW-0406">Ion transport</keyword>
<dbReference type="Gene3D" id="3.40.50.1000">
    <property type="entry name" value="HAD superfamily/HAD-like"/>
    <property type="match status" value="3"/>
</dbReference>
<proteinExistence type="predicted"/>
<keyword evidence="7" id="KW-0187">Copper transport</keyword>
<protein>
    <recommendedName>
        <fullName evidence="2">P-type Cu(+) transporter</fullName>
        <ecNumber evidence="2">7.2.2.8</ecNumber>
    </recommendedName>
</protein>
<evidence type="ECO:0000256" key="10">
    <source>
        <dbReference type="ARBA" id="ARBA00022989"/>
    </source>
</evidence>
<dbReference type="AlphaFoldDB" id="A0A915DWP8"/>
<feature type="domain" description="P-type ATPase A" evidence="16">
    <location>
        <begin position="149"/>
        <end position="261"/>
    </location>
</feature>
<evidence type="ECO:0000259" key="16">
    <source>
        <dbReference type="Pfam" id="PF00122"/>
    </source>
</evidence>
<dbReference type="PRINTS" id="PR00121">
    <property type="entry name" value="NAKATPASE"/>
</dbReference>
<dbReference type="PROSITE" id="PS00154">
    <property type="entry name" value="ATPASE_E1_E2"/>
    <property type="match status" value="1"/>
</dbReference>
<feature type="compositionally biased region" description="Low complexity" evidence="14">
    <location>
        <begin position="9"/>
        <end position="23"/>
    </location>
</feature>
<feature type="transmembrane region" description="Helical" evidence="15">
    <location>
        <begin position="944"/>
        <end position="963"/>
    </location>
</feature>
<reference evidence="19" key="1">
    <citation type="submission" date="2022-11" db="UniProtKB">
        <authorList>
            <consortium name="WormBaseParasite"/>
        </authorList>
    </citation>
    <scope>IDENTIFICATION</scope>
</reference>
<dbReference type="Pfam" id="PF00689">
    <property type="entry name" value="Cation_ATPase_C"/>
    <property type="match status" value="1"/>
</dbReference>
<dbReference type="InterPro" id="IPR023299">
    <property type="entry name" value="ATPase_P-typ_cyto_dom_N"/>
</dbReference>
<evidence type="ECO:0000313" key="18">
    <source>
        <dbReference type="Proteomes" id="UP000887574"/>
    </source>
</evidence>
<accession>A0A915DWP8</accession>
<dbReference type="GO" id="GO:1902600">
    <property type="term" value="P:proton transmembrane transport"/>
    <property type="evidence" value="ECO:0007669"/>
    <property type="project" value="TreeGrafter"/>
</dbReference>
<dbReference type="InterPro" id="IPR023214">
    <property type="entry name" value="HAD_sf"/>
</dbReference>
<dbReference type="GO" id="GO:0005524">
    <property type="term" value="F:ATP binding"/>
    <property type="evidence" value="ECO:0007669"/>
    <property type="project" value="UniProtKB-KW"/>
</dbReference>
<evidence type="ECO:0000259" key="17">
    <source>
        <dbReference type="Pfam" id="PF00689"/>
    </source>
</evidence>
<dbReference type="SUPFAM" id="SSF81660">
    <property type="entry name" value="Metal cation-transporting ATPase, ATP-binding domain N"/>
    <property type="match status" value="1"/>
</dbReference>
<feature type="transmembrane region" description="Helical" evidence="15">
    <location>
        <begin position="909"/>
        <end position="932"/>
    </location>
</feature>
<name>A0A915DWP8_9BILA</name>
<evidence type="ECO:0000256" key="7">
    <source>
        <dbReference type="ARBA" id="ARBA00022796"/>
    </source>
</evidence>
<evidence type="ECO:0000256" key="6">
    <source>
        <dbReference type="ARBA" id="ARBA00022741"/>
    </source>
</evidence>
<dbReference type="Gene3D" id="1.20.1110.10">
    <property type="entry name" value="Calcium-transporting ATPase, transmembrane domain"/>
    <property type="match status" value="2"/>
</dbReference>
<dbReference type="PRINTS" id="PR00119">
    <property type="entry name" value="CATATPASE"/>
</dbReference>
<feature type="transmembrane region" description="Helical" evidence="15">
    <location>
        <begin position="278"/>
        <end position="300"/>
    </location>
</feature>
<dbReference type="PANTHER" id="PTHR43294">
    <property type="entry name" value="SODIUM/POTASSIUM-TRANSPORTING ATPASE SUBUNIT ALPHA"/>
    <property type="match status" value="1"/>
</dbReference>
<dbReference type="InterPro" id="IPR050510">
    <property type="entry name" value="Cation_transp_ATPase_P-type"/>
</dbReference>
<dbReference type="GO" id="GO:0030007">
    <property type="term" value="P:intracellular potassium ion homeostasis"/>
    <property type="evidence" value="ECO:0007669"/>
    <property type="project" value="TreeGrafter"/>
</dbReference>
<comment type="subcellular location">
    <subcellularLocation>
        <location evidence="1">Endomembrane system</location>
        <topology evidence="1">Multi-pass membrane protein</topology>
    </subcellularLocation>
</comment>
<evidence type="ECO:0000256" key="4">
    <source>
        <dbReference type="ARBA" id="ARBA00022692"/>
    </source>
</evidence>
<evidence type="ECO:0000256" key="9">
    <source>
        <dbReference type="ARBA" id="ARBA00022967"/>
    </source>
</evidence>
<keyword evidence="3" id="KW-0813">Transport</keyword>
<evidence type="ECO:0000313" key="19">
    <source>
        <dbReference type="WBParaSite" id="jg24284"/>
    </source>
</evidence>
<dbReference type="WBParaSite" id="jg24284">
    <property type="protein sequence ID" value="jg24284"/>
    <property type="gene ID" value="jg24284"/>
</dbReference>
<dbReference type="GO" id="GO:0046872">
    <property type="term" value="F:metal ion binding"/>
    <property type="evidence" value="ECO:0007669"/>
    <property type="project" value="UniProtKB-KW"/>
</dbReference>
<dbReference type="SUPFAM" id="SSF56784">
    <property type="entry name" value="HAD-like"/>
    <property type="match status" value="1"/>
</dbReference>
<dbReference type="GO" id="GO:0012505">
    <property type="term" value="C:endomembrane system"/>
    <property type="evidence" value="ECO:0007669"/>
    <property type="project" value="UniProtKB-SubCell"/>
</dbReference>
<dbReference type="NCBIfam" id="TIGR01494">
    <property type="entry name" value="ATPase_P-type"/>
    <property type="match status" value="1"/>
</dbReference>
<evidence type="ECO:0000256" key="12">
    <source>
        <dbReference type="ARBA" id="ARBA00023065"/>
    </source>
</evidence>
<feature type="domain" description="Cation-transporting P-type ATPase C-terminal" evidence="17">
    <location>
        <begin position="783"/>
        <end position="962"/>
    </location>
</feature>
<evidence type="ECO:0000256" key="13">
    <source>
        <dbReference type="ARBA" id="ARBA00023136"/>
    </source>
</evidence>
<dbReference type="SUPFAM" id="SSF81665">
    <property type="entry name" value="Calcium ATPase, transmembrane domain M"/>
    <property type="match status" value="1"/>
</dbReference>
<keyword evidence="11" id="KW-0186">Copper</keyword>
<keyword evidence="13 15" id="KW-0472">Membrane</keyword>
<dbReference type="GO" id="GO:0006883">
    <property type="term" value="P:intracellular sodium ion homeostasis"/>
    <property type="evidence" value="ECO:0007669"/>
    <property type="project" value="TreeGrafter"/>
</dbReference>
<dbReference type="Pfam" id="PF00122">
    <property type="entry name" value="E1-E2_ATPase"/>
    <property type="match status" value="1"/>
</dbReference>
<dbReference type="InterPro" id="IPR008250">
    <property type="entry name" value="ATPase_P-typ_transduc_dom_A_sf"/>
</dbReference>
<dbReference type="EC" id="7.2.2.8" evidence="2"/>
<organism evidence="18 19">
    <name type="scientific">Ditylenchus dipsaci</name>
    <dbReference type="NCBI Taxonomy" id="166011"/>
    <lineage>
        <taxon>Eukaryota</taxon>
        <taxon>Metazoa</taxon>
        <taxon>Ecdysozoa</taxon>
        <taxon>Nematoda</taxon>
        <taxon>Chromadorea</taxon>
        <taxon>Rhabditida</taxon>
        <taxon>Tylenchina</taxon>
        <taxon>Tylenchomorpha</taxon>
        <taxon>Sphaerularioidea</taxon>
        <taxon>Anguinidae</taxon>
        <taxon>Anguininae</taxon>
        <taxon>Ditylenchus</taxon>
    </lineage>
</organism>
<dbReference type="InterPro" id="IPR059000">
    <property type="entry name" value="ATPase_P-type_domA"/>
</dbReference>
<dbReference type="InterPro" id="IPR036412">
    <property type="entry name" value="HAD-like_sf"/>
</dbReference>
<dbReference type="Pfam" id="PF13246">
    <property type="entry name" value="Cation_ATPase"/>
    <property type="match status" value="1"/>
</dbReference>
<keyword evidence="8" id="KW-0067">ATP-binding</keyword>
<dbReference type="GO" id="GO:0016887">
    <property type="term" value="F:ATP hydrolysis activity"/>
    <property type="evidence" value="ECO:0007669"/>
    <property type="project" value="InterPro"/>
</dbReference>
<dbReference type="GO" id="GO:0005391">
    <property type="term" value="F:P-type sodium:potassium-exchanging transporter activity"/>
    <property type="evidence" value="ECO:0007669"/>
    <property type="project" value="TreeGrafter"/>
</dbReference>
<feature type="region of interest" description="Disordered" evidence="14">
    <location>
        <begin position="1"/>
        <end position="33"/>
    </location>
</feature>
<keyword evidence="5" id="KW-0479">Metal-binding</keyword>
<keyword evidence="10 15" id="KW-1133">Transmembrane helix</keyword>
<evidence type="ECO:0000256" key="15">
    <source>
        <dbReference type="SAM" id="Phobius"/>
    </source>
</evidence>
<evidence type="ECO:0000256" key="3">
    <source>
        <dbReference type="ARBA" id="ARBA00022448"/>
    </source>
</evidence>
<keyword evidence="18" id="KW-1185">Reference proteome</keyword>
<evidence type="ECO:0000256" key="5">
    <source>
        <dbReference type="ARBA" id="ARBA00022723"/>
    </source>
</evidence>
<feature type="transmembrane region" description="Helical" evidence="15">
    <location>
        <begin position="113"/>
        <end position="134"/>
    </location>
</feature>
<dbReference type="GO" id="GO:1990573">
    <property type="term" value="P:potassium ion import across plasma membrane"/>
    <property type="evidence" value="ECO:0007669"/>
    <property type="project" value="TreeGrafter"/>
</dbReference>
<dbReference type="InterPro" id="IPR023298">
    <property type="entry name" value="ATPase_P-typ_TM_dom_sf"/>
</dbReference>
<keyword evidence="9" id="KW-1278">Translocase</keyword>
<dbReference type="InterPro" id="IPR018303">
    <property type="entry name" value="ATPase_P-typ_P_site"/>
</dbReference>
<dbReference type="Gene3D" id="3.40.1110.10">
    <property type="entry name" value="Calcium-transporting ATPase, cytoplasmic domain N"/>
    <property type="match status" value="2"/>
</dbReference>
<evidence type="ECO:0000256" key="2">
    <source>
        <dbReference type="ARBA" id="ARBA00012517"/>
    </source>
</evidence>
<evidence type="ECO:0000256" key="11">
    <source>
        <dbReference type="ARBA" id="ARBA00023008"/>
    </source>
</evidence>
<dbReference type="FunFam" id="3.40.50.1000:FF:000144">
    <property type="entry name" value="copper-transporting ATPase 1 isoform X2"/>
    <property type="match status" value="1"/>
</dbReference>
<dbReference type="GO" id="GO:0140581">
    <property type="term" value="F:P-type monovalent copper transporter activity"/>
    <property type="evidence" value="ECO:0007669"/>
    <property type="project" value="UniProtKB-EC"/>
</dbReference>
<dbReference type="InterPro" id="IPR006068">
    <property type="entry name" value="ATPase_P-typ_cation-transptr_C"/>
</dbReference>
<dbReference type="SUPFAM" id="SSF81653">
    <property type="entry name" value="Calcium ATPase, transduction domain A"/>
    <property type="match status" value="1"/>
</dbReference>
<keyword evidence="6" id="KW-0547">Nucleotide-binding</keyword>
<dbReference type="Proteomes" id="UP000887574">
    <property type="component" value="Unplaced"/>
</dbReference>
<dbReference type="GO" id="GO:0036376">
    <property type="term" value="P:sodium ion export across plasma membrane"/>
    <property type="evidence" value="ECO:0007669"/>
    <property type="project" value="TreeGrafter"/>
</dbReference>
<evidence type="ECO:0000256" key="1">
    <source>
        <dbReference type="ARBA" id="ARBA00004127"/>
    </source>
</evidence>
<evidence type="ECO:0000256" key="14">
    <source>
        <dbReference type="SAM" id="MobiDB-lite"/>
    </source>
</evidence>
<evidence type="ECO:0000256" key="8">
    <source>
        <dbReference type="ARBA" id="ARBA00022840"/>
    </source>
</evidence>
<dbReference type="PANTHER" id="PTHR43294:SF5">
    <property type="entry name" value="CATION-TRANSPORTING P-TYPE ATPASE N-TERMINAL DOMAIN-CONTAINING PROTEIN"/>
    <property type="match status" value="1"/>
</dbReference>